<dbReference type="NCBIfam" id="TIGR02522">
    <property type="entry name" value="pilus_cpaD"/>
    <property type="match status" value="1"/>
</dbReference>
<protein>
    <submittedName>
        <fullName evidence="1">CpaD family pilus assembly lipoprotein</fullName>
    </submittedName>
</protein>
<keyword evidence="1" id="KW-0449">Lipoprotein</keyword>
<evidence type="ECO:0000313" key="1">
    <source>
        <dbReference type="EMBL" id="MCT8989237.1"/>
    </source>
</evidence>
<evidence type="ECO:0000313" key="2">
    <source>
        <dbReference type="Proteomes" id="UP001149009"/>
    </source>
</evidence>
<comment type="caution">
    <text evidence="1">The sequence shown here is derived from an EMBL/GenBank/DDBJ whole genome shotgun (WGS) entry which is preliminary data.</text>
</comment>
<dbReference type="Proteomes" id="UP001149009">
    <property type="component" value="Unassembled WGS sequence"/>
</dbReference>
<dbReference type="AlphaFoldDB" id="A0A9X2X7K7"/>
<dbReference type="PROSITE" id="PS51257">
    <property type="entry name" value="PROKAR_LIPOPROTEIN"/>
    <property type="match status" value="1"/>
</dbReference>
<proteinExistence type="predicted"/>
<reference evidence="1" key="1">
    <citation type="submission" date="2022-08" db="EMBL/GenBank/DDBJ databases">
        <title>Chelativorans sichuanense sp. nov., a paraffin oil-degrading bacterium isolated from a mixture of oil-based drill cuttings and paddy soil.</title>
        <authorList>
            <person name="Yu J."/>
            <person name="Liu H."/>
            <person name="Chen Q."/>
        </authorList>
    </citation>
    <scope>NUCLEOTIDE SEQUENCE</scope>
    <source>
        <strain evidence="1">SCAU 2101</strain>
    </source>
</reference>
<dbReference type="InterPro" id="IPR019027">
    <property type="entry name" value="Pilus_biogenesis_CpaD-related"/>
</dbReference>
<accession>A0A9X2X7K7</accession>
<dbReference type="RefSeq" id="WP_261513940.1">
    <property type="nucleotide sequence ID" value="NZ_JAODNV010000004.1"/>
</dbReference>
<gene>
    <name evidence="1" type="ORF">NYR54_02835</name>
</gene>
<dbReference type="InterPro" id="IPR013361">
    <property type="entry name" value="Pilus_CpaD"/>
</dbReference>
<dbReference type="EMBL" id="JAODNV010000004">
    <property type="protein sequence ID" value="MCT8989237.1"/>
    <property type="molecule type" value="Genomic_DNA"/>
</dbReference>
<name>A0A9X2X7K7_9HYPH</name>
<sequence length="234" mass="25483">MFLFQAKKAAPILVVAAGLLSGCAGRDSVTVGAVPDDYRTRHPIVLRETEKTLDIPVRILSHRLSPQQKATVEAFLEDYGDSGPSVMTILVPEGSANSGAAKGVADDLAAFLQRRGVSKGYLQILPYDASGEVTAPIRLSYGKLSASVEPCGRWPDDMLNTYQNRNYANFGCSYQYNLAAQVANPMDFLGPRKQTTIDAENRTGGIERYRGVPEPQYKAGQVSDAVRENSEVFY</sequence>
<keyword evidence="2" id="KW-1185">Reference proteome</keyword>
<organism evidence="1 2">
    <name type="scientific">Chelativorans petroleitrophicus</name>
    <dbReference type="NCBI Taxonomy" id="2975484"/>
    <lineage>
        <taxon>Bacteria</taxon>
        <taxon>Pseudomonadati</taxon>
        <taxon>Pseudomonadota</taxon>
        <taxon>Alphaproteobacteria</taxon>
        <taxon>Hyphomicrobiales</taxon>
        <taxon>Phyllobacteriaceae</taxon>
        <taxon>Chelativorans</taxon>
    </lineage>
</organism>
<dbReference type="Pfam" id="PF09476">
    <property type="entry name" value="Pilus_CpaD"/>
    <property type="match status" value="1"/>
</dbReference>